<accession>A0A445K7S2</accession>
<feature type="compositionally biased region" description="Low complexity" evidence="2">
    <location>
        <begin position="222"/>
        <end position="234"/>
    </location>
</feature>
<dbReference type="Gramene" id="XM_028379992.1">
    <property type="protein sequence ID" value="XP_028235793.1"/>
    <property type="gene ID" value="LOC114415354"/>
</dbReference>
<feature type="compositionally biased region" description="Basic and acidic residues" evidence="2">
    <location>
        <begin position="1177"/>
        <end position="1190"/>
    </location>
</feature>
<proteinExistence type="predicted"/>
<name>A0A445K7S2_GLYSO</name>
<protein>
    <recommendedName>
        <fullName evidence="3">C2 NT-type domain-containing protein</fullName>
    </recommendedName>
</protein>
<reference evidence="4 5" key="1">
    <citation type="submission" date="2018-09" db="EMBL/GenBank/DDBJ databases">
        <title>A high-quality reference genome of wild soybean provides a powerful tool to mine soybean genomes.</title>
        <authorList>
            <person name="Xie M."/>
            <person name="Chung C.Y.L."/>
            <person name="Li M.-W."/>
            <person name="Wong F.-L."/>
            <person name="Chan T.-F."/>
            <person name="Lam H.-M."/>
        </authorList>
    </citation>
    <scope>NUCLEOTIDE SEQUENCE [LARGE SCALE GENOMIC DNA]</scope>
    <source>
        <strain evidence="5">cv. W05</strain>
        <tissue evidence="4">Hypocotyl of etiolated seedlings</tissue>
    </source>
</reference>
<dbReference type="EMBL" id="QZWG01000006">
    <property type="protein sequence ID" value="RZC06848.1"/>
    <property type="molecule type" value="Genomic_DNA"/>
</dbReference>
<keyword evidence="5" id="KW-1185">Reference proteome</keyword>
<dbReference type="Gene3D" id="1.10.287.1490">
    <property type="match status" value="1"/>
</dbReference>
<feature type="region of interest" description="Disordered" evidence="2">
    <location>
        <begin position="155"/>
        <end position="250"/>
    </location>
</feature>
<feature type="region of interest" description="Disordered" evidence="2">
    <location>
        <begin position="1169"/>
        <end position="1190"/>
    </location>
</feature>
<dbReference type="Proteomes" id="UP000289340">
    <property type="component" value="Chromosome 6"/>
</dbReference>
<sequence length="2185" mass="248991">MSRVTKWKIEKTKVKVVFRLQFHATHIPQSGWDKLFISFIPADSAKATSKTTKANVRNGTCKWADPIYETTRLLQDIKTRQYEEKFYKFVVGMGSSRSSILGEANINLADFVDALKPTAVALPLNGSEPGVTLHVTVQLLTSKTGFREFEQQRELRERGLQTTSDKGTHDESADSKESSPDQNVNNHINKVHSRVKLKRESKDLPRISSLEEESGVNEDYADSAAGFDGSSSTSESIYTEKHDISSTHEVDSLKSAVSCDLGGLSLSQSSQPEKGEAPDNQFPAQGSDRVHGWSIDYSAANNLAAASEDRNSSRLMGNLEAVKSSIFDLKLKVSSLQNHADEIGVETHKFSEQLAAEISSGEELVKEVAVLKSECSKFRDEFEQLKSSNLSLAFPQKEPTGTDPDRLFQNLQLKWLKGLLLMEGKIRDIQKVSMGFPERDWRFLNLELEALAEILQNLKQESGEPISGAKVVNERENKKMDLHKSEQFLTDIGSDAGLFQPESMTHYLTIPGPVSHESDSVDPTLPMKEKVFALLRELDESKTERESLVRKMDQMECYYEALIQELEQNQRQMMAELQNLRNEHSTCLYTISAGKTEMERMHQNMNEQIMKFSEDKRILESLNSEFERRAVSAEAALKRARLNYSIAVGQLQKDLELLSCQVLSMHETNENLIKQTLSDSSLPNTDGSPEPVTYPKLSEGHTSNRLLCRNHSSSLQKQHLGEDILLGDLKRSLQLQEGLYRQVEEEISQMHFANIYSDVFSKALQETLLEASLDIQLMKEKIVQLSQQLELTNESNELLVLRLQNAMNDILSLNEYKEICTANSNDIALQNLILEANLKDLAHENNLLTEKINELEVLLTQYRSYEGKYMACSTENSELKSLLKKESLEKNNLHDELSILQEELKSIRTKYDEQVSMKDNLQNNVIFLSNKLQKLLASYEERHSELSLCSRSACLDSECEDLEGLLLQLEELQQSAFRRILLLIEEKENLVHEKLMAQVSLNTTESDVLVMKQKFEHDLQEMLHKITVSGALLQKLQLDFEVIISRINAGFEAEEFFSQHHKEFLSGLDHLEAELQQLNSRNQDLAQEIIKLDTSSSDLEMYKLTLATIKEQKNDLDLSLREKTEESAKISSELDFLKKNLDSLHNELHAEKTAREKLEKTVSNLTTELNEKQSQLQEKKDLKSSLQEKTEESAKISSELDFLKKNLDSLHNELHAVKTVRENLEKTVSNLTTELNEKQSQLQGKKDLESSLQEKTEESTKISSELDFLKKNLDSLHNELHAEKTVREKLEKTVSDLTTELNEKQSQLQGKKDLESSLHEKAEEAAKISSELDFLKKSLHSLHNELYAEKNVREKLEKTISDLTTELNEKQSQLQGKKELELSLEEKAEESAKISSELNFLEKSLHSLHNELHAEKTVREKLEKTVSDLTTELNEKQSQLQGKKELELSLEEKAEESAKISSELNFLEKSLHSLHNELHAEKTVREKLEKTVSDLTTELNEKQCQLQDSDLNRQELVHLKQMVTDLEFEKSRISDLLEKSEKHLTDALKESSSISCLETRLSEMHEFSIATDVVMTFTGAQFEDHMEELAGKLHSTCRQLDVLHKKNLDVESELDGCLSRERICIEENTRLLASLDFLKYELEDLTAQNRALIDQNSELKSELKEHKSRKEEVSDTSYVCERQSVLEVARLEQLLASCCRDAEELFLSKEETELECIVLRGKLDELESAFTSLKQSDDELLRLQNQCNELTKRLAEQVLKTEEFKNLSIHLKELKDKAEAECVNAHDRRGHEGPPVAMQESLRIAFIKEQYESKLQELRQQLSLSKKHSEEMLWKLQDAVDETENRKKSEASQIKINEELGMKILELEAELQAVLSDKRNLLNAYDLLQAEKECSAISLDCCKQEKQELEASLVKCNEEKSKIEVELTLAKELVETSRSHVNSLNEGNGAFSSFNPQENSTCAACSHEPESASINMQSEDPLAFSVMNGCQTLGTEKDLQLEEVMKHVASTESLKSSIDHLNKELERMKNENMLPSVDGQSHESSFPGLQRELMQLHEANQELGNIFPVFDKFSISGNALERVLALEIELAEALRTKKSSNIQFQSSFLKQHSDEEAVFRSFRDINELIKDMLELKTRHSAVETELKEMHDRYSQLSLQFAEVEGERQKLMMTIKNTRASKKASN</sequence>
<evidence type="ECO:0000313" key="5">
    <source>
        <dbReference type="Proteomes" id="UP000289340"/>
    </source>
</evidence>
<dbReference type="EMBL" id="QZWG01000006">
    <property type="protein sequence ID" value="RZC06847.1"/>
    <property type="molecule type" value="Genomic_DNA"/>
</dbReference>
<evidence type="ECO:0000259" key="3">
    <source>
        <dbReference type="PROSITE" id="PS51840"/>
    </source>
</evidence>
<organism evidence="4 5">
    <name type="scientific">Glycine soja</name>
    <name type="common">Wild soybean</name>
    <dbReference type="NCBI Taxonomy" id="3848"/>
    <lineage>
        <taxon>Eukaryota</taxon>
        <taxon>Viridiplantae</taxon>
        <taxon>Streptophyta</taxon>
        <taxon>Embryophyta</taxon>
        <taxon>Tracheophyta</taxon>
        <taxon>Spermatophyta</taxon>
        <taxon>Magnoliopsida</taxon>
        <taxon>eudicotyledons</taxon>
        <taxon>Gunneridae</taxon>
        <taxon>Pentapetalae</taxon>
        <taxon>rosids</taxon>
        <taxon>fabids</taxon>
        <taxon>Fabales</taxon>
        <taxon>Fabaceae</taxon>
        <taxon>Papilionoideae</taxon>
        <taxon>50 kb inversion clade</taxon>
        <taxon>NPAAA clade</taxon>
        <taxon>indigoferoid/millettioid clade</taxon>
        <taxon>Phaseoleae</taxon>
        <taxon>Glycine</taxon>
        <taxon>Glycine subgen. Soja</taxon>
    </lineage>
</organism>
<feature type="coiled-coil region" evidence="1">
    <location>
        <begin position="1709"/>
        <end position="1760"/>
    </location>
</feature>
<dbReference type="PANTHER" id="PTHR34452:SF1">
    <property type="entry name" value="SPORULATION-SPECIFIC PROTEIN"/>
    <property type="match status" value="1"/>
</dbReference>
<feature type="coiled-coil region" evidence="1">
    <location>
        <begin position="1635"/>
        <end position="1676"/>
    </location>
</feature>
<feature type="compositionally biased region" description="Basic and acidic residues" evidence="2">
    <location>
        <begin position="166"/>
        <end position="179"/>
    </location>
</feature>
<dbReference type="PANTHER" id="PTHR34452">
    <property type="entry name" value="MYOSIN HEAVY CHAIN-RELATED PROTEIN"/>
    <property type="match status" value="1"/>
</dbReference>
<evidence type="ECO:0000256" key="2">
    <source>
        <dbReference type="SAM" id="MobiDB-lite"/>
    </source>
</evidence>
<comment type="caution">
    <text evidence="4">The sequence shown here is derived from an EMBL/GenBank/DDBJ whole genome shotgun (WGS) entry which is preliminary data.</text>
</comment>
<feature type="compositionally biased region" description="Basic and acidic residues" evidence="2">
    <location>
        <begin position="1244"/>
        <end position="1259"/>
    </location>
</feature>
<feature type="domain" description="C2 NT-type" evidence="3">
    <location>
        <begin position="6"/>
        <end position="141"/>
    </location>
</feature>
<feature type="compositionally biased region" description="Basic and acidic residues" evidence="2">
    <location>
        <begin position="238"/>
        <end position="250"/>
    </location>
</feature>
<feature type="compositionally biased region" description="Acidic residues" evidence="2">
    <location>
        <begin position="210"/>
        <end position="221"/>
    </location>
</feature>
<dbReference type="Gramene" id="XM_028379993.1">
    <property type="protein sequence ID" value="XP_028235794.1"/>
    <property type="gene ID" value="LOC114415354"/>
</dbReference>
<evidence type="ECO:0000313" key="4">
    <source>
        <dbReference type="EMBL" id="RZC06848.1"/>
    </source>
</evidence>
<dbReference type="InterPro" id="IPR019448">
    <property type="entry name" value="NT-C2"/>
</dbReference>
<feature type="coiled-coil region" evidence="1">
    <location>
        <begin position="1808"/>
        <end position="1926"/>
    </location>
</feature>
<dbReference type="Pfam" id="PF10358">
    <property type="entry name" value="NT-C2"/>
    <property type="match status" value="1"/>
</dbReference>
<dbReference type="PROSITE" id="PS51840">
    <property type="entry name" value="C2_NT"/>
    <property type="match status" value="1"/>
</dbReference>
<feature type="coiled-coil region" evidence="1">
    <location>
        <begin position="552"/>
        <end position="643"/>
    </location>
</feature>
<feature type="region of interest" description="Disordered" evidence="2">
    <location>
        <begin position="264"/>
        <end position="288"/>
    </location>
</feature>
<feature type="coiled-coil region" evidence="1">
    <location>
        <begin position="831"/>
        <end position="975"/>
    </location>
</feature>
<feature type="coiled-coil region" evidence="1">
    <location>
        <begin position="726"/>
        <end position="795"/>
    </location>
</feature>
<evidence type="ECO:0000256" key="1">
    <source>
        <dbReference type="SAM" id="Coils"/>
    </source>
</evidence>
<gene>
    <name evidence="4" type="ORF">D0Y65_014333</name>
</gene>
<feature type="region of interest" description="Disordered" evidence="2">
    <location>
        <begin position="1235"/>
        <end position="1259"/>
    </location>
</feature>
<keyword evidence="1" id="KW-0175">Coiled coil</keyword>